<name>A0ABN9VEB7_9DINO</name>
<accession>A0ABN9VEB7</accession>
<comment type="subcellular location">
    <subcellularLocation>
        <location evidence="1">Membrane</location>
        <topology evidence="1">Multi-pass membrane protein</topology>
    </subcellularLocation>
</comment>
<protein>
    <submittedName>
        <fullName evidence="8">Uncharacterized protein</fullName>
    </submittedName>
</protein>
<dbReference type="InterPro" id="IPR044669">
    <property type="entry name" value="YneE/VCCN1/2-like"/>
</dbReference>
<evidence type="ECO:0000256" key="4">
    <source>
        <dbReference type="ARBA" id="ARBA00022989"/>
    </source>
</evidence>
<comment type="caution">
    <text evidence="8">The sequence shown here is derived from an EMBL/GenBank/DDBJ whole genome shotgun (WGS) entry which is preliminary data.</text>
</comment>
<feature type="non-terminal residue" evidence="8">
    <location>
        <position position="204"/>
    </location>
</feature>
<keyword evidence="2" id="KW-0813">Transport</keyword>
<evidence type="ECO:0000313" key="9">
    <source>
        <dbReference type="Proteomes" id="UP001189429"/>
    </source>
</evidence>
<keyword evidence="7" id="KW-0732">Signal</keyword>
<evidence type="ECO:0000256" key="5">
    <source>
        <dbReference type="ARBA" id="ARBA00023065"/>
    </source>
</evidence>
<evidence type="ECO:0000256" key="3">
    <source>
        <dbReference type="ARBA" id="ARBA00022692"/>
    </source>
</evidence>
<proteinExistence type="predicted"/>
<reference evidence="8" key="1">
    <citation type="submission" date="2023-10" db="EMBL/GenBank/DDBJ databases">
        <authorList>
            <person name="Chen Y."/>
            <person name="Shah S."/>
            <person name="Dougan E. K."/>
            <person name="Thang M."/>
            <person name="Chan C."/>
        </authorList>
    </citation>
    <scope>NUCLEOTIDE SEQUENCE [LARGE SCALE GENOMIC DNA]</scope>
</reference>
<evidence type="ECO:0000256" key="1">
    <source>
        <dbReference type="ARBA" id="ARBA00004141"/>
    </source>
</evidence>
<keyword evidence="3" id="KW-0812">Transmembrane</keyword>
<evidence type="ECO:0000256" key="6">
    <source>
        <dbReference type="ARBA" id="ARBA00023136"/>
    </source>
</evidence>
<feature type="chain" id="PRO_5046295354" evidence="7">
    <location>
        <begin position="19"/>
        <end position="204"/>
    </location>
</feature>
<evidence type="ECO:0000313" key="8">
    <source>
        <dbReference type="EMBL" id="CAK0871464.1"/>
    </source>
</evidence>
<dbReference type="EMBL" id="CAUYUJ010017072">
    <property type="protein sequence ID" value="CAK0871464.1"/>
    <property type="molecule type" value="Genomic_DNA"/>
</dbReference>
<organism evidence="8 9">
    <name type="scientific">Prorocentrum cordatum</name>
    <dbReference type="NCBI Taxonomy" id="2364126"/>
    <lineage>
        <taxon>Eukaryota</taxon>
        <taxon>Sar</taxon>
        <taxon>Alveolata</taxon>
        <taxon>Dinophyceae</taxon>
        <taxon>Prorocentrales</taxon>
        <taxon>Prorocentraceae</taxon>
        <taxon>Prorocentrum</taxon>
    </lineage>
</organism>
<sequence length="204" mass="22289">MLLLHLCSTALFCALAVSHPMVCGVAAFIVSFSYWGVNFIAVELENPYGSDDNDLPLREMQEDMNKSLLCLLQPKAQKPPAYNYLHERDGLVGDGGTIRQVFIMDDYLTEIKASLAAGSAPVDVADVVPTFSACTVDAARRSQPAAHSQRTTELEVDNCLQGTYHAGSVMTGNRYDSNYRDSQLEHYSSALHKAHDACVLGKKS</sequence>
<keyword evidence="4" id="KW-1133">Transmembrane helix</keyword>
<feature type="signal peptide" evidence="7">
    <location>
        <begin position="1"/>
        <end position="18"/>
    </location>
</feature>
<gene>
    <name evidence="8" type="ORF">PCOR1329_LOCUS57296</name>
</gene>
<dbReference type="Pfam" id="PF25539">
    <property type="entry name" value="Bestrophin_2"/>
    <property type="match status" value="1"/>
</dbReference>
<keyword evidence="5" id="KW-0406">Ion transport</keyword>
<evidence type="ECO:0000256" key="7">
    <source>
        <dbReference type="SAM" id="SignalP"/>
    </source>
</evidence>
<keyword evidence="9" id="KW-1185">Reference proteome</keyword>
<keyword evidence="6" id="KW-0472">Membrane</keyword>
<dbReference type="Proteomes" id="UP001189429">
    <property type="component" value="Unassembled WGS sequence"/>
</dbReference>
<evidence type="ECO:0000256" key="2">
    <source>
        <dbReference type="ARBA" id="ARBA00022448"/>
    </source>
</evidence>